<reference evidence="2 3" key="1">
    <citation type="submission" date="2020-11" db="EMBL/GenBank/DDBJ databases">
        <title>Draft Genome Sequence and Secondary Metabolite Biosynthetic Potential of the Lysobacter niastensis Type strain DSM 18481.</title>
        <authorList>
            <person name="Turrini P."/>
            <person name="Artuso I."/>
            <person name="Tescari M."/>
            <person name="Lugli G.A."/>
            <person name="Frangipani E."/>
            <person name="Ventura M."/>
            <person name="Visca P."/>
        </authorList>
    </citation>
    <scope>NUCLEOTIDE SEQUENCE [LARGE SCALE GENOMIC DNA]</scope>
    <source>
        <strain evidence="2 3">DSM 18481</strain>
    </source>
</reference>
<gene>
    <name evidence="2" type="ORF">IU514_07990</name>
</gene>
<dbReference type="Proteomes" id="UP001429984">
    <property type="component" value="Unassembled WGS sequence"/>
</dbReference>
<dbReference type="RefSeq" id="WP_194930576.1">
    <property type="nucleotide sequence ID" value="NZ_JADLZT010000004.1"/>
</dbReference>
<proteinExistence type="predicted"/>
<keyword evidence="3" id="KW-1185">Reference proteome</keyword>
<name>A0ABS0B8E1_9GAMM</name>
<keyword evidence="1" id="KW-0812">Transmembrane</keyword>
<keyword evidence="1" id="KW-0472">Membrane</keyword>
<evidence type="ECO:0008006" key="4">
    <source>
        <dbReference type="Google" id="ProtNLM"/>
    </source>
</evidence>
<dbReference type="EMBL" id="JADLZT010000004">
    <property type="protein sequence ID" value="MBF6023967.1"/>
    <property type="molecule type" value="Genomic_DNA"/>
</dbReference>
<feature type="transmembrane region" description="Helical" evidence="1">
    <location>
        <begin position="7"/>
        <end position="24"/>
    </location>
</feature>
<evidence type="ECO:0000256" key="1">
    <source>
        <dbReference type="SAM" id="Phobius"/>
    </source>
</evidence>
<sequence>MAIRLRNLEIFAGLLFLAGAGILFSNSRLCLFNRASCGMVEPLLALPLTWLGICVLVAGIARGCNKGVVALAYVSVAVSVLLVVSQWALAHGSV</sequence>
<keyword evidence="1" id="KW-1133">Transmembrane helix</keyword>
<feature type="transmembrane region" description="Helical" evidence="1">
    <location>
        <begin position="44"/>
        <end position="61"/>
    </location>
</feature>
<comment type="caution">
    <text evidence="2">The sequence shown here is derived from an EMBL/GenBank/DDBJ whole genome shotgun (WGS) entry which is preliminary data.</text>
</comment>
<feature type="transmembrane region" description="Helical" evidence="1">
    <location>
        <begin position="68"/>
        <end position="89"/>
    </location>
</feature>
<protein>
    <recommendedName>
        <fullName evidence="4">Transmembrane protein</fullName>
    </recommendedName>
</protein>
<organism evidence="2 3">
    <name type="scientific">Lysobacter niastensis</name>
    <dbReference type="NCBI Taxonomy" id="380629"/>
    <lineage>
        <taxon>Bacteria</taxon>
        <taxon>Pseudomonadati</taxon>
        <taxon>Pseudomonadota</taxon>
        <taxon>Gammaproteobacteria</taxon>
        <taxon>Lysobacterales</taxon>
        <taxon>Lysobacteraceae</taxon>
        <taxon>Lysobacter</taxon>
    </lineage>
</organism>
<accession>A0ABS0B8E1</accession>
<evidence type="ECO:0000313" key="3">
    <source>
        <dbReference type="Proteomes" id="UP001429984"/>
    </source>
</evidence>
<evidence type="ECO:0000313" key="2">
    <source>
        <dbReference type="EMBL" id="MBF6023967.1"/>
    </source>
</evidence>